<protein>
    <submittedName>
        <fullName evidence="1">Uncharacterized protein</fullName>
    </submittedName>
</protein>
<organism evidence="1 2">
    <name type="scientific">Rhododendron molle</name>
    <name type="common">Chinese azalea</name>
    <name type="synonym">Azalea mollis</name>
    <dbReference type="NCBI Taxonomy" id="49168"/>
    <lineage>
        <taxon>Eukaryota</taxon>
        <taxon>Viridiplantae</taxon>
        <taxon>Streptophyta</taxon>
        <taxon>Embryophyta</taxon>
        <taxon>Tracheophyta</taxon>
        <taxon>Spermatophyta</taxon>
        <taxon>Magnoliopsida</taxon>
        <taxon>eudicotyledons</taxon>
        <taxon>Gunneridae</taxon>
        <taxon>Pentapetalae</taxon>
        <taxon>asterids</taxon>
        <taxon>Ericales</taxon>
        <taxon>Ericaceae</taxon>
        <taxon>Ericoideae</taxon>
        <taxon>Rhodoreae</taxon>
        <taxon>Rhododendron</taxon>
    </lineage>
</organism>
<evidence type="ECO:0000313" key="1">
    <source>
        <dbReference type="EMBL" id="KAI8568868.1"/>
    </source>
</evidence>
<reference evidence="1" key="1">
    <citation type="submission" date="2022-02" db="EMBL/GenBank/DDBJ databases">
        <title>Plant Genome Project.</title>
        <authorList>
            <person name="Zhang R.-G."/>
        </authorList>
    </citation>
    <scope>NUCLEOTIDE SEQUENCE</scope>
    <source>
        <strain evidence="1">AT1</strain>
    </source>
</reference>
<gene>
    <name evidence="1" type="ORF">RHMOL_Rhmol02G0234000</name>
</gene>
<dbReference type="Proteomes" id="UP001062846">
    <property type="component" value="Chromosome 2"/>
</dbReference>
<name>A0ACC0PWE0_RHOML</name>
<accession>A0ACC0PWE0</accession>
<keyword evidence="2" id="KW-1185">Reference proteome</keyword>
<comment type="caution">
    <text evidence="1">The sequence shown here is derived from an EMBL/GenBank/DDBJ whole genome shotgun (WGS) entry which is preliminary data.</text>
</comment>
<proteinExistence type="predicted"/>
<evidence type="ECO:0000313" key="2">
    <source>
        <dbReference type="Proteomes" id="UP001062846"/>
    </source>
</evidence>
<sequence>MREGKLKRLMKNREEYSSGDEEEESESESELYRKCEMPLKTLLRLMLELDTEIRGLVEELKVLITLKDDEAGPKLRALRDMSLRL</sequence>
<dbReference type="EMBL" id="CM046389">
    <property type="protein sequence ID" value="KAI8568868.1"/>
    <property type="molecule type" value="Genomic_DNA"/>
</dbReference>